<evidence type="ECO:0000259" key="5">
    <source>
        <dbReference type="PROSITE" id="PS50931"/>
    </source>
</evidence>
<dbReference type="InterPro" id="IPR005119">
    <property type="entry name" value="LysR_subst-bd"/>
</dbReference>
<dbReference type="PANTHER" id="PTHR30579">
    <property type="entry name" value="TRANSCRIPTIONAL REGULATOR"/>
    <property type="match status" value="1"/>
</dbReference>
<dbReference type="InterPro" id="IPR050176">
    <property type="entry name" value="LTTR"/>
</dbReference>
<dbReference type="PROSITE" id="PS50931">
    <property type="entry name" value="HTH_LYSR"/>
    <property type="match status" value="1"/>
</dbReference>
<dbReference type="Gene3D" id="3.40.190.290">
    <property type="match status" value="1"/>
</dbReference>
<dbReference type="PRINTS" id="PR00039">
    <property type="entry name" value="HTHLYSR"/>
</dbReference>
<keyword evidence="3" id="KW-0238">DNA-binding</keyword>
<protein>
    <submittedName>
        <fullName evidence="6">LysR family transcriptional regulator</fullName>
    </submittedName>
</protein>
<dbReference type="Proteomes" id="UP000196027">
    <property type="component" value="Chromosome"/>
</dbReference>
<dbReference type="Pfam" id="PF03466">
    <property type="entry name" value="LysR_substrate"/>
    <property type="match status" value="1"/>
</dbReference>
<organism evidence="6 7">
    <name type="scientific">Oleiphilus messinensis</name>
    <dbReference type="NCBI Taxonomy" id="141451"/>
    <lineage>
        <taxon>Bacteria</taxon>
        <taxon>Pseudomonadati</taxon>
        <taxon>Pseudomonadota</taxon>
        <taxon>Gammaproteobacteria</taxon>
        <taxon>Oceanospirillales</taxon>
        <taxon>Oleiphilaceae</taxon>
        <taxon>Oleiphilus</taxon>
    </lineage>
</organism>
<dbReference type="SUPFAM" id="SSF46785">
    <property type="entry name" value="Winged helix' DNA-binding domain"/>
    <property type="match status" value="1"/>
</dbReference>
<name>A0A1Y0I4A0_9GAMM</name>
<reference evidence="6 7" key="1">
    <citation type="submission" date="2017-05" db="EMBL/GenBank/DDBJ databases">
        <title>Genomic insights into alkan degradation activity of Oleiphilus messinensis.</title>
        <authorList>
            <person name="Kozyavkin S.A."/>
            <person name="Slesarev A.I."/>
            <person name="Golyshin P.N."/>
            <person name="Korzhenkov A."/>
            <person name="Golyshina O.N."/>
            <person name="Toshchakov S.V."/>
        </authorList>
    </citation>
    <scope>NUCLEOTIDE SEQUENCE [LARGE SCALE GENOMIC DNA]</scope>
    <source>
        <strain evidence="6 7">ME102</strain>
    </source>
</reference>
<keyword evidence="2" id="KW-0805">Transcription regulation</keyword>
<evidence type="ECO:0000313" key="7">
    <source>
        <dbReference type="Proteomes" id="UP000196027"/>
    </source>
</evidence>
<proteinExistence type="inferred from homology"/>
<comment type="similarity">
    <text evidence="1">Belongs to the LysR transcriptional regulatory family.</text>
</comment>
<dbReference type="Gene3D" id="1.10.10.10">
    <property type="entry name" value="Winged helix-like DNA-binding domain superfamily/Winged helix DNA-binding domain"/>
    <property type="match status" value="1"/>
</dbReference>
<keyword evidence="4" id="KW-0804">Transcription</keyword>
<dbReference type="EMBL" id="CP021425">
    <property type="protein sequence ID" value="ARU55241.1"/>
    <property type="molecule type" value="Genomic_DNA"/>
</dbReference>
<dbReference type="RefSeq" id="WP_087460368.1">
    <property type="nucleotide sequence ID" value="NZ_CP021425.1"/>
</dbReference>
<dbReference type="KEGG" id="ome:OLMES_1157"/>
<dbReference type="SUPFAM" id="SSF53850">
    <property type="entry name" value="Periplasmic binding protein-like II"/>
    <property type="match status" value="1"/>
</dbReference>
<evidence type="ECO:0000256" key="4">
    <source>
        <dbReference type="ARBA" id="ARBA00023163"/>
    </source>
</evidence>
<dbReference type="InterPro" id="IPR000847">
    <property type="entry name" value="LysR_HTH_N"/>
</dbReference>
<feature type="domain" description="HTH lysR-type" evidence="5">
    <location>
        <begin position="1"/>
        <end position="58"/>
    </location>
</feature>
<dbReference type="GO" id="GO:0003700">
    <property type="term" value="F:DNA-binding transcription factor activity"/>
    <property type="evidence" value="ECO:0007669"/>
    <property type="project" value="InterPro"/>
</dbReference>
<keyword evidence="7" id="KW-1185">Reference proteome</keyword>
<dbReference type="AlphaFoldDB" id="A0A1Y0I4A0"/>
<dbReference type="OrthoDB" id="9786526at2"/>
<dbReference type="PANTHER" id="PTHR30579:SF8">
    <property type="entry name" value="HTH-TYPE TRANSCRIPTIONAL REGULATOR HDFR"/>
    <property type="match status" value="1"/>
</dbReference>
<dbReference type="GO" id="GO:0003677">
    <property type="term" value="F:DNA binding"/>
    <property type="evidence" value="ECO:0007669"/>
    <property type="project" value="UniProtKB-KW"/>
</dbReference>
<evidence type="ECO:0000256" key="3">
    <source>
        <dbReference type="ARBA" id="ARBA00023125"/>
    </source>
</evidence>
<evidence type="ECO:0000256" key="2">
    <source>
        <dbReference type="ARBA" id="ARBA00023015"/>
    </source>
</evidence>
<gene>
    <name evidence="6" type="ORF">OLMES_1157</name>
</gene>
<sequence length="293" mass="32967">MDTELLKTFLEVNSTRHFGKAAENLYLTQAAVSARIKQLESTLGVPLFTRHRNNLQLTATGEKLISHAETILMAWERARQDVSLKQDQQYVFTMGATTGLWDLLLQDVLDVLHQGHDDLALRAEVHSQAILVRHLMERTIDFALLYDPAKIGDLSSVPVVRTDLILVSTRQDESIESAINRKFVAVDWGLSFNVSFTQLFPDAQPPVLHTSLARIALDFILNNQGTAYLPYRMVQDVLGTRLHKVTGAPVISRQIYGCFQKDSKSEFWINEVLAALANLDNPIEDNDAMLVRV</sequence>
<dbReference type="FunFam" id="1.10.10.10:FF:000001">
    <property type="entry name" value="LysR family transcriptional regulator"/>
    <property type="match status" value="1"/>
</dbReference>
<dbReference type="InterPro" id="IPR036390">
    <property type="entry name" value="WH_DNA-bd_sf"/>
</dbReference>
<dbReference type="Pfam" id="PF00126">
    <property type="entry name" value="HTH_1"/>
    <property type="match status" value="1"/>
</dbReference>
<evidence type="ECO:0000313" key="6">
    <source>
        <dbReference type="EMBL" id="ARU55241.1"/>
    </source>
</evidence>
<dbReference type="InterPro" id="IPR036388">
    <property type="entry name" value="WH-like_DNA-bd_sf"/>
</dbReference>
<accession>A0A1Y0I4A0</accession>
<evidence type="ECO:0000256" key="1">
    <source>
        <dbReference type="ARBA" id="ARBA00009437"/>
    </source>
</evidence>